<gene>
    <name evidence="4" type="ORF">PPNO1_LOCUS5048</name>
</gene>
<dbReference type="InterPro" id="IPR035979">
    <property type="entry name" value="RBD_domain_sf"/>
</dbReference>
<feature type="compositionally biased region" description="Pro residues" evidence="2">
    <location>
        <begin position="199"/>
        <end position="218"/>
    </location>
</feature>
<dbReference type="GO" id="GO:0045292">
    <property type="term" value="P:mRNA cis splicing, via spliceosome"/>
    <property type="evidence" value="ECO:0007669"/>
    <property type="project" value="InterPro"/>
</dbReference>
<organism evidence="4 5">
    <name type="scientific">Parascedosporium putredinis</name>
    <dbReference type="NCBI Taxonomy" id="1442378"/>
    <lineage>
        <taxon>Eukaryota</taxon>
        <taxon>Fungi</taxon>
        <taxon>Dikarya</taxon>
        <taxon>Ascomycota</taxon>
        <taxon>Pezizomycotina</taxon>
        <taxon>Sordariomycetes</taxon>
        <taxon>Hypocreomycetidae</taxon>
        <taxon>Microascales</taxon>
        <taxon>Microascaceae</taxon>
        <taxon>Parascedosporium</taxon>
    </lineage>
</organism>
<dbReference type="FunFam" id="3.30.70.330:FF:000495">
    <property type="entry name" value="Putative G-patch DNA repair protein (Drt111)"/>
    <property type="match status" value="1"/>
</dbReference>
<protein>
    <recommendedName>
        <fullName evidence="3">RRM domain-containing protein</fullName>
    </recommendedName>
</protein>
<dbReference type="InterPro" id="IPR012677">
    <property type="entry name" value="Nucleotide-bd_a/b_plait_sf"/>
</dbReference>
<dbReference type="InterPro" id="IPR040052">
    <property type="entry name" value="RBM17"/>
</dbReference>
<keyword evidence="1" id="KW-0694">RNA-binding</keyword>
<feature type="compositionally biased region" description="Basic and acidic residues" evidence="2">
    <location>
        <begin position="169"/>
        <end position="181"/>
    </location>
</feature>
<evidence type="ECO:0000256" key="2">
    <source>
        <dbReference type="SAM" id="MobiDB-lite"/>
    </source>
</evidence>
<proteinExistence type="predicted"/>
<feature type="compositionally biased region" description="Basic and acidic residues" evidence="2">
    <location>
        <begin position="223"/>
        <end position="233"/>
    </location>
</feature>
<dbReference type="Proteomes" id="UP000838763">
    <property type="component" value="Unassembled WGS sequence"/>
</dbReference>
<comment type="caution">
    <text evidence="4">The sequence shown here is derived from an EMBL/GenBank/DDBJ whole genome shotgun (WGS) entry which is preliminary data.</text>
</comment>
<dbReference type="GO" id="GO:0003723">
    <property type="term" value="F:RNA binding"/>
    <property type="evidence" value="ECO:0007669"/>
    <property type="project" value="UniProtKB-UniRule"/>
</dbReference>
<dbReference type="PANTHER" id="PTHR13288">
    <property type="entry name" value="SPLICING FACTOR 45 SPF45"/>
    <property type="match status" value="1"/>
</dbReference>
<feature type="region of interest" description="Disordered" evidence="2">
    <location>
        <begin position="86"/>
        <end position="151"/>
    </location>
</feature>
<dbReference type="EMBL" id="CALLCH030000012">
    <property type="protein sequence ID" value="CAI4215335.1"/>
    <property type="molecule type" value="Genomic_DNA"/>
</dbReference>
<dbReference type="PROSITE" id="PS50102">
    <property type="entry name" value="RRM"/>
    <property type="match status" value="1"/>
</dbReference>
<accession>A0A9P1MBG5</accession>
<dbReference type="GO" id="GO:0071011">
    <property type="term" value="C:precatalytic spliceosome"/>
    <property type="evidence" value="ECO:0007669"/>
    <property type="project" value="TreeGrafter"/>
</dbReference>
<evidence type="ECO:0000313" key="4">
    <source>
        <dbReference type="EMBL" id="CAI4215335.1"/>
    </source>
</evidence>
<reference evidence="4" key="1">
    <citation type="submission" date="2022-11" db="EMBL/GenBank/DDBJ databases">
        <authorList>
            <person name="Scott C."/>
            <person name="Bruce N."/>
        </authorList>
    </citation>
    <scope>NUCLEOTIDE SEQUENCE</scope>
</reference>
<dbReference type="Gene3D" id="3.30.70.330">
    <property type="match status" value="1"/>
</dbReference>
<dbReference type="InterPro" id="IPR000504">
    <property type="entry name" value="RRM_dom"/>
</dbReference>
<feature type="region of interest" description="Disordered" evidence="2">
    <location>
        <begin position="169"/>
        <end position="370"/>
    </location>
</feature>
<keyword evidence="5" id="KW-1185">Reference proteome</keyword>
<sequence>MVLVPQAGALAPFPLPGSPRNLHVCTAAASPPKGGGGLSLYANLLESSGDASATISGGPVLYGDAPDTQSVKKAIDPALRFQPIRRPQVKQKPKPSFPKTIPGALPSKANPGVEPTGREAPKGGRKKKKKWTTQMETDWDEIYDPSRPTNVDEYLKSDERIQEIHEWKDLLYRHRKGKEEDLSSDSDDDHRSRPMPSQFAPPPSYAFAPPPPPSPPRAPASVPDDRSGDDAYARRLAMSQGIPPPSASAPPPPPPTGEQGATISRAPVRYNNPPPPQARDAEHLEDDEDDDDDDDEQGFRPSLGLGASSTPADGGEQGGDGRIRHHHPLRVQVEKRKKKADADGGGWAEPSARSKILGGNRKLPQGRDADDGFGAMSEVIVLRNMLEGMEDLRGEISSGLGQEIGEECGDKYGRVERLYIDIDTKQVFIKFTDQVSALRAVNELNGRVFNGNPIQAKFYDPEKFEKAEYN</sequence>
<dbReference type="Pfam" id="PF00076">
    <property type="entry name" value="RRM_1"/>
    <property type="match status" value="1"/>
</dbReference>
<feature type="compositionally biased region" description="Basic residues" evidence="2">
    <location>
        <begin position="323"/>
        <end position="339"/>
    </location>
</feature>
<evidence type="ECO:0000256" key="1">
    <source>
        <dbReference type="PROSITE-ProRule" id="PRU00176"/>
    </source>
</evidence>
<evidence type="ECO:0000313" key="5">
    <source>
        <dbReference type="Proteomes" id="UP000838763"/>
    </source>
</evidence>
<evidence type="ECO:0000259" key="3">
    <source>
        <dbReference type="PROSITE" id="PS50102"/>
    </source>
</evidence>
<dbReference type="SUPFAM" id="SSF54928">
    <property type="entry name" value="RNA-binding domain, RBD"/>
    <property type="match status" value="1"/>
</dbReference>
<feature type="compositionally biased region" description="Acidic residues" evidence="2">
    <location>
        <begin position="283"/>
        <end position="296"/>
    </location>
</feature>
<dbReference type="AlphaFoldDB" id="A0A9P1MBG5"/>
<feature type="domain" description="RRM" evidence="3">
    <location>
        <begin position="378"/>
        <end position="461"/>
    </location>
</feature>
<feature type="compositionally biased region" description="Pro residues" evidence="2">
    <location>
        <begin position="242"/>
        <end position="256"/>
    </location>
</feature>
<dbReference type="PANTHER" id="PTHR13288:SF8">
    <property type="entry name" value="SPLICING FACTOR 45"/>
    <property type="match status" value="1"/>
</dbReference>
<name>A0A9P1MBG5_9PEZI</name>
<dbReference type="OrthoDB" id="5411533at2759"/>